<dbReference type="AlphaFoldDB" id="A0A9E9C106"/>
<name>A0A9E9C106_9STRA</name>
<dbReference type="EMBL" id="ON390793">
    <property type="protein sequence ID" value="WAK84813.1"/>
    <property type="molecule type" value="Genomic_DNA"/>
</dbReference>
<reference evidence="1" key="1">
    <citation type="submission" date="2022-04" db="EMBL/GenBank/DDBJ databases">
        <title>Plastid genome of Amicula sp.</title>
        <authorList>
            <person name="Gastineau R."/>
            <person name="Li C."/>
            <person name="Ashworth M.P."/>
            <person name="Witkowski A."/>
            <person name="Turmel M."/>
            <person name="Gorecka E."/>
            <person name="Frankovich T."/>
            <person name="Wachnicka A."/>
            <person name="Lobban C.S."/>
            <person name="Theriot E.C."/>
            <person name="Otis C."/>
            <person name="Dabek P."/>
            <person name="Binczewska A."/>
            <person name="Lemieux C."/>
        </authorList>
    </citation>
    <scope>NUCLEOTIDE SEQUENCE</scope>
    <source>
        <strain evidence="1">GU52X-4 cfCalB7</strain>
    </source>
</reference>
<gene>
    <name evidence="1" type="primary">orf293a</name>
</gene>
<geneLocation type="plastid" evidence="1"/>
<keyword evidence="1" id="KW-0934">Plastid</keyword>
<sequence>MSNFTDFEELTETEKIMLGIAYNEGKKIGKYINNEISSGRLKVNESLEIIIDGFEQPFTLPRSHKILAEFSHPSVAIAGNAVLVGGGILLSAKSITNCLQTQNRVARVCYVISTCCSSAAAVSGVVTSFSENCGISQIAIMGDCLGGGFLYAGNVARDCGKVLEGKKKIANPFRNLRSRLPGRSKRVPKRYFPDRRVPFCPPCSVNFSILDNLPIEKIIVIGGCAITVYTYGKLLISVYKYGKQKAINFIAKRRLKKKIKNSVLIRKQALFLINSFSYTQSVNRIYNVALMSS</sequence>
<protein>
    <submittedName>
        <fullName evidence="1">Uncharacterized protein</fullName>
    </submittedName>
</protein>
<evidence type="ECO:0000313" key="1">
    <source>
        <dbReference type="EMBL" id="WAK84813.1"/>
    </source>
</evidence>
<proteinExistence type="predicted"/>
<organism evidence="1">
    <name type="scientific">Amicula sp. isolate GU52X-4 cfCalB7</name>
    <dbReference type="NCBI Taxonomy" id="3003489"/>
    <lineage>
        <taxon>Eukaryota</taxon>
        <taxon>Sar</taxon>
        <taxon>Stramenopiles</taxon>
        <taxon>Ochrophyta</taxon>
        <taxon>Bacillariophyta</taxon>
        <taxon>Bacillariophyceae</taxon>
        <taxon>Bacillariophycidae</taxon>
        <taxon>Naviculales</taxon>
        <taxon>Naviculaceae</taxon>
        <taxon>Amicula</taxon>
    </lineage>
</organism>
<accession>A0A9E9C106</accession>